<dbReference type="SUPFAM" id="SSF53187">
    <property type="entry name" value="Zn-dependent exopeptidases"/>
    <property type="match status" value="1"/>
</dbReference>
<sequence>MSQTTLRYGPTTDAVSAIIAIGERSTFAGSNETLWKALGQDAAKFEATEVLVDGKTDVATTYTKVGETRVQHTFAHLNKDRSRNMGHIRSDLVHDLVAAQTPKEGDVKLVLALENQNQVFPAACAVARAFPLYNKKSAAQKLKPRNVHVEVSVPGGVTEETYKKLNNVADSIRLVARIVDMPTSELNTTTYIAEIKAAVQDLPTVKVEVISGEELREKGFGGIYGVGKQAEEPPALVVLTYAPVKQTVEARPVFVGKGIVYDTGGLSLKTSGGMCGMKEDMGGSAACFGAFLAAAKNQYGGALTAVLCLAENAIGPKAQRPDDVVTMYSGKTVELNNTDAEGRLVLGDGVAYATRDLQSTHVIDIATLTGAQLITTGKKHAAVLSRDEDFEKIVLAAGQQSGDWCFPILYAPEILKKEFDSKVADMKNSVADRMNGQASCAGHFVEEHLTADWSGKWAHVDMAGPSGKDQRATGFGVALLLAVLEKL</sequence>
<dbReference type="GO" id="GO:0006508">
    <property type="term" value="P:proteolysis"/>
    <property type="evidence" value="ECO:0007669"/>
    <property type="project" value="UniProtKB-KW"/>
</dbReference>
<dbReference type="GO" id="GO:0030145">
    <property type="term" value="F:manganese ion binding"/>
    <property type="evidence" value="ECO:0007669"/>
    <property type="project" value="InterPro"/>
</dbReference>
<protein>
    <submittedName>
        <fullName evidence="6">Leucyl aminopeptidase</fullName>
    </submittedName>
</protein>
<proteinExistence type="inferred from homology"/>
<organism evidence="6 7">
    <name type="scientific">Powellomyces hirtus</name>
    <dbReference type="NCBI Taxonomy" id="109895"/>
    <lineage>
        <taxon>Eukaryota</taxon>
        <taxon>Fungi</taxon>
        <taxon>Fungi incertae sedis</taxon>
        <taxon>Chytridiomycota</taxon>
        <taxon>Chytridiomycota incertae sedis</taxon>
        <taxon>Chytridiomycetes</taxon>
        <taxon>Spizellomycetales</taxon>
        <taxon>Powellomycetaceae</taxon>
        <taxon>Powellomyces</taxon>
    </lineage>
</organism>
<keyword evidence="7" id="KW-1185">Reference proteome</keyword>
<dbReference type="InterPro" id="IPR000819">
    <property type="entry name" value="Peptidase_M17_C"/>
</dbReference>
<comment type="similarity">
    <text evidence="1">Belongs to the peptidase M17 family.</text>
</comment>
<dbReference type="PROSITE" id="PS00631">
    <property type="entry name" value="CYTOSOL_AP"/>
    <property type="match status" value="1"/>
</dbReference>
<dbReference type="InterPro" id="IPR041417">
    <property type="entry name" value="NPEPL1_N"/>
</dbReference>
<accession>A0A507E916</accession>
<dbReference type="Pfam" id="PF18295">
    <property type="entry name" value="Pdase_M17_N2"/>
    <property type="match status" value="1"/>
</dbReference>
<gene>
    <name evidence="6" type="ORF">PhCBS80983_g01767</name>
</gene>
<dbReference type="PANTHER" id="PTHR11963:SF48">
    <property type="entry name" value="DIPEPTIDASE B, ISOFORM A"/>
    <property type="match status" value="1"/>
</dbReference>
<dbReference type="Gene3D" id="3.40.50.10590">
    <property type="entry name" value="Zn-dependent exopeptidases"/>
    <property type="match status" value="1"/>
</dbReference>
<evidence type="ECO:0000256" key="4">
    <source>
        <dbReference type="ARBA" id="ARBA00022801"/>
    </source>
</evidence>
<comment type="caution">
    <text evidence="6">The sequence shown here is derived from an EMBL/GenBank/DDBJ whole genome shotgun (WGS) entry which is preliminary data.</text>
</comment>
<dbReference type="AlphaFoldDB" id="A0A507E916"/>
<evidence type="ECO:0000313" key="7">
    <source>
        <dbReference type="Proteomes" id="UP000318582"/>
    </source>
</evidence>
<keyword evidence="2 6" id="KW-0031">Aminopeptidase</keyword>
<dbReference type="GO" id="GO:0070006">
    <property type="term" value="F:metalloaminopeptidase activity"/>
    <property type="evidence" value="ECO:0007669"/>
    <property type="project" value="InterPro"/>
</dbReference>
<keyword evidence="4" id="KW-0378">Hydrolase</keyword>
<evidence type="ECO:0000256" key="1">
    <source>
        <dbReference type="ARBA" id="ARBA00009528"/>
    </source>
</evidence>
<keyword evidence="3" id="KW-0645">Protease</keyword>
<dbReference type="Gene3D" id="3.40.630.10">
    <property type="entry name" value="Zn peptidases"/>
    <property type="match status" value="1"/>
</dbReference>
<evidence type="ECO:0000256" key="3">
    <source>
        <dbReference type="ARBA" id="ARBA00022670"/>
    </source>
</evidence>
<dbReference type="GO" id="GO:0005737">
    <property type="term" value="C:cytoplasm"/>
    <property type="evidence" value="ECO:0007669"/>
    <property type="project" value="InterPro"/>
</dbReference>
<dbReference type="Proteomes" id="UP000318582">
    <property type="component" value="Unassembled WGS sequence"/>
</dbReference>
<dbReference type="Pfam" id="PF00883">
    <property type="entry name" value="Peptidase_M17"/>
    <property type="match status" value="1"/>
</dbReference>
<feature type="domain" description="Cytosol aminopeptidase" evidence="5">
    <location>
        <begin position="337"/>
        <end position="344"/>
    </location>
</feature>
<evidence type="ECO:0000259" key="5">
    <source>
        <dbReference type="PROSITE" id="PS00631"/>
    </source>
</evidence>
<dbReference type="STRING" id="109895.A0A507E916"/>
<name>A0A507E916_9FUNG</name>
<dbReference type="InterPro" id="IPR011356">
    <property type="entry name" value="Leucine_aapep/pepB"/>
</dbReference>
<evidence type="ECO:0000313" key="6">
    <source>
        <dbReference type="EMBL" id="TPX60392.1"/>
    </source>
</evidence>
<dbReference type="PRINTS" id="PR00481">
    <property type="entry name" value="LAMNOPPTDASE"/>
</dbReference>
<evidence type="ECO:0000256" key="2">
    <source>
        <dbReference type="ARBA" id="ARBA00022438"/>
    </source>
</evidence>
<dbReference type="CDD" id="cd00433">
    <property type="entry name" value="Peptidase_M17"/>
    <property type="match status" value="1"/>
</dbReference>
<dbReference type="PANTHER" id="PTHR11963">
    <property type="entry name" value="LEUCINE AMINOPEPTIDASE-RELATED"/>
    <property type="match status" value="1"/>
</dbReference>
<reference evidence="6 7" key="1">
    <citation type="journal article" date="2019" name="Sci. Rep.">
        <title>Comparative genomics of chytrid fungi reveal insights into the obligate biotrophic and pathogenic lifestyle of Synchytrium endobioticum.</title>
        <authorList>
            <person name="van de Vossenberg B.T.L.H."/>
            <person name="Warris S."/>
            <person name="Nguyen H.D.T."/>
            <person name="van Gent-Pelzer M.P.E."/>
            <person name="Joly D.L."/>
            <person name="van de Geest H.C."/>
            <person name="Bonants P.J.M."/>
            <person name="Smith D.S."/>
            <person name="Levesque C.A."/>
            <person name="van der Lee T.A.J."/>
        </authorList>
    </citation>
    <scope>NUCLEOTIDE SEQUENCE [LARGE SCALE GENOMIC DNA]</scope>
    <source>
        <strain evidence="6 7">CBS 809.83</strain>
    </source>
</reference>
<dbReference type="EMBL" id="QEAQ01000015">
    <property type="protein sequence ID" value="TPX60392.1"/>
    <property type="molecule type" value="Genomic_DNA"/>
</dbReference>